<evidence type="ECO:0000259" key="3">
    <source>
        <dbReference type="Pfam" id="PF21530"/>
    </source>
</evidence>
<dbReference type="GO" id="GO:0006310">
    <property type="term" value="P:DNA recombination"/>
    <property type="evidence" value="ECO:0007669"/>
    <property type="project" value="UniProtKB-KW"/>
</dbReference>
<sequence length="506" mass="57018">MYHLAPIDIFSDDEEFRHQEIDDELTVTIPQEDLLASNHLNSEQKHAYELILETLLLNKPAAFFIDGPAGTGKTFLYKTLLAEVRSKHMIALVTASSGVAASILPGGRTAHSRFKIPLNLEKNSTCNVSKQGNLAKLLRLAKLIIWDEAPMCGKYSIEAVDKMLQDINDTNLPFDGKVIVFGGDFRQVLPVIQKSTKEQQIDASLARSHLWSSLTKIKLIENMRSRLDPDFCRYLIEVGNGNEPITVKDMIKIPTEMLIQYNNDAESLNCLLEAIFEDISNYSNNLIEMTNRAILTPKNHSVDEINAIIIEKFPGDMVRYYSFDETIDTSEQGVIEDFLNTLTPSGLSPHELLLKKNCPIMLLRNINLSEGLCNGTQLICCNFNRNIIDAKISVGHHKGKRVFIPRIPFLPDINENNGFPFKRTQFPIKLSFAMTINKSQGQTLNSVGIYLPEPVFSHGQLYVALSRAKTVNSVKILIKPTTIDNYEKNCTKNIVYKDFLKIKNSL</sequence>
<dbReference type="FunFam" id="3.40.50.300:FF:002884">
    <property type="entry name" value="ATP-dependent DNA helicase"/>
    <property type="match status" value="1"/>
</dbReference>
<evidence type="ECO:0000313" key="4">
    <source>
        <dbReference type="EMBL" id="KAG6668537.1"/>
    </source>
</evidence>
<evidence type="ECO:0000256" key="1">
    <source>
        <dbReference type="RuleBase" id="RU363044"/>
    </source>
</evidence>
<dbReference type="Proteomes" id="UP000811609">
    <property type="component" value="Chromosome 1"/>
</dbReference>
<keyword evidence="5" id="KW-1185">Reference proteome</keyword>
<dbReference type="AlphaFoldDB" id="A0A8T1RMY6"/>
<dbReference type="InterPro" id="IPR049163">
    <property type="entry name" value="Pif1-like_2B_dom"/>
</dbReference>
<dbReference type="Pfam" id="PF05970">
    <property type="entry name" value="PIF1"/>
    <property type="match status" value="1"/>
</dbReference>
<dbReference type="EC" id="5.6.2.3" evidence="1"/>
<dbReference type="PANTHER" id="PTHR10492">
    <property type="match status" value="1"/>
</dbReference>
<dbReference type="GO" id="GO:0005524">
    <property type="term" value="F:ATP binding"/>
    <property type="evidence" value="ECO:0007669"/>
    <property type="project" value="UniProtKB-KW"/>
</dbReference>
<dbReference type="GO" id="GO:0043139">
    <property type="term" value="F:5'-3' DNA helicase activity"/>
    <property type="evidence" value="ECO:0007669"/>
    <property type="project" value="UniProtKB-EC"/>
</dbReference>
<accession>A0A8T1RMY6</accession>
<keyword evidence="1" id="KW-0227">DNA damage</keyword>
<gene>
    <name evidence="4" type="ORF">CIPAW_01G177700</name>
</gene>
<evidence type="ECO:0000259" key="2">
    <source>
        <dbReference type="Pfam" id="PF05970"/>
    </source>
</evidence>
<proteinExistence type="inferred from homology"/>
<keyword evidence="1" id="KW-0233">DNA recombination</keyword>
<dbReference type="InterPro" id="IPR010285">
    <property type="entry name" value="DNA_helicase_pif1-like_DEAD"/>
</dbReference>
<organism evidence="4 5">
    <name type="scientific">Carya illinoinensis</name>
    <name type="common">Pecan</name>
    <dbReference type="NCBI Taxonomy" id="32201"/>
    <lineage>
        <taxon>Eukaryota</taxon>
        <taxon>Viridiplantae</taxon>
        <taxon>Streptophyta</taxon>
        <taxon>Embryophyta</taxon>
        <taxon>Tracheophyta</taxon>
        <taxon>Spermatophyta</taxon>
        <taxon>Magnoliopsida</taxon>
        <taxon>eudicotyledons</taxon>
        <taxon>Gunneridae</taxon>
        <taxon>Pentapetalae</taxon>
        <taxon>rosids</taxon>
        <taxon>fabids</taxon>
        <taxon>Fagales</taxon>
        <taxon>Juglandaceae</taxon>
        <taxon>Carya</taxon>
    </lineage>
</organism>
<keyword evidence="1" id="KW-0347">Helicase</keyword>
<dbReference type="GO" id="GO:0000723">
    <property type="term" value="P:telomere maintenance"/>
    <property type="evidence" value="ECO:0007669"/>
    <property type="project" value="InterPro"/>
</dbReference>
<keyword evidence="1" id="KW-0234">DNA repair</keyword>
<dbReference type="GO" id="GO:0016787">
    <property type="term" value="F:hydrolase activity"/>
    <property type="evidence" value="ECO:0007669"/>
    <property type="project" value="UniProtKB-KW"/>
</dbReference>
<evidence type="ECO:0000313" key="5">
    <source>
        <dbReference type="Proteomes" id="UP000811609"/>
    </source>
</evidence>
<feature type="domain" description="DNA helicase Pif1-like DEAD-box helicase" evidence="2">
    <location>
        <begin position="40"/>
        <end position="243"/>
    </location>
</feature>
<comment type="cofactor">
    <cofactor evidence="1">
        <name>Mg(2+)</name>
        <dbReference type="ChEBI" id="CHEBI:18420"/>
    </cofactor>
</comment>
<dbReference type="GO" id="GO:0006281">
    <property type="term" value="P:DNA repair"/>
    <property type="evidence" value="ECO:0007669"/>
    <property type="project" value="UniProtKB-KW"/>
</dbReference>
<reference evidence="4" key="1">
    <citation type="submission" date="2020-12" db="EMBL/GenBank/DDBJ databases">
        <title>WGS assembly of Carya illinoinensis cv. Pawnee.</title>
        <authorList>
            <person name="Platts A."/>
            <person name="Shu S."/>
            <person name="Wright S."/>
            <person name="Barry K."/>
            <person name="Edger P."/>
            <person name="Pires J.C."/>
            <person name="Schmutz J."/>
        </authorList>
    </citation>
    <scope>NUCLEOTIDE SEQUENCE</scope>
    <source>
        <tissue evidence="4">Leaf</tissue>
    </source>
</reference>
<comment type="catalytic activity">
    <reaction evidence="1">
        <text>ATP + H2O = ADP + phosphate + H(+)</text>
        <dbReference type="Rhea" id="RHEA:13065"/>
        <dbReference type="ChEBI" id="CHEBI:15377"/>
        <dbReference type="ChEBI" id="CHEBI:15378"/>
        <dbReference type="ChEBI" id="CHEBI:30616"/>
        <dbReference type="ChEBI" id="CHEBI:43474"/>
        <dbReference type="ChEBI" id="CHEBI:456216"/>
        <dbReference type="EC" id="5.6.2.3"/>
    </reaction>
</comment>
<dbReference type="PANTHER" id="PTHR10492:SF94">
    <property type="entry name" value="ATP-DEPENDENT DNA HELICASE"/>
    <property type="match status" value="1"/>
</dbReference>
<keyword evidence="1" id="KW-0547">Nucleotide-binding</keyword>
<protein>
    <recommendedName>
        <fullName evidence="1">ATP-dependent DNA helicase</fullName>
        <ecNumber evidence="1">5.6.2.3</ecNumber>
    </recommendedName>
</protein>
<dbReference type="EMBL" id="CM031809">
    <property type="protein sequence ID" value="KAG6668537.1"/>
    <property type="molecule type" value="Genomic_DNA"/>
</dbReference>
<dbReference type="CDD" id="cd18809">
    <property type="entry name" value="SF1_C_RecD"/>
    <property type="match status" value="1"/>
</dbReference>
<feature type="domain" description="DNA helicase Pif1-like 2B" evidence="3">
    <location>
        <begin position="337"/>
        <end position="382"/>
    </location>
</feature>
<name>A0A8T1RMY6_CARIL</name>
<keyword evidence="1" id="KW-0067">ATP-binding</keyword>
<dbReference type="Pfam" id="PF21530">
    <property type="entry name" value="Pif1_2B_dom"/>
    <property type="match status" value="1"/>
</dbReference>
<comment type="similarity">
    <text evidence="1">Belongs to the helicase family.</text>
</comment>
<keyword evidence="1" id="KW-0378">Hydrolase</keyword>
<comment type="caution">
    <text evidence="4">The sequence shown here is derived from an EMBL/GenBank/DDBJ whole genome shotgun (WGS) entry which is preliminary data.</text>
</comment>